<protein>
    <recommendedName>
        <fullName evidence="5">Probable membrane transporter protein</fullName>
    </recommendedName>
</protein>
<evidence type="ECO:0000313" key="7">
    <source>
        <dbReference type="Proteomes" id="UP000321934"/>
    </source>
</evidence>
<comment type="similarity">
    <text evidence="5">Belongs to the 4-toluene sulfonate uptake permease (TSUP) (TC 2.A.102) family.</text>
</comment>
<dbReference type="RefSeq" id="WP_146821276.1">
    <property type="nucleotide sequence ID" value="NZ_CP029077.1"/>
</dbReference>
<feature type="transmembrane region" description="Helical" evidence="5">
    <location>
        <begin position="201"/>
        <end position="230"/>
    </location>
</feature>
<comment type="subcellular location">
    <subcellularLocation>
        <location evidence="5">Cell membrane</location>
        <topology evidence="5">Multi-pass membrane protein</topology>
    </subcellularLocation>
    <subcellularLocation>
        <location evidence="1">Membrane</location>
        <topology evidence="1">Multi-pass membrane protein</topology>
    </subcellularLocation>
</comment>
<keyword evidence="7" id="KW-1185">Reference proteome</keyword>
<evidence type="ECO:0000256" key="2">
    <source>
        <dbReference type="ARBA" id="ARBA00022692"/>
    </source>
</evidence>
<feature type="transmembrane region" description="Helical" evidence="5">
    <location>
        <begin position="40"/>
        <end position="60"/>
    </location>
</feature>
<dbReference type="InterPro" id="IPR051598">
    <property type="entry name" value="TSUP/Inactive_protease-like"/>
</dbReference>
<feature type="transmembrane region" description="Helical" evidence="5">
    <location>
        <begin position="236"/>
        <end position="254"/>
    </location>
</feature>
<dbReference type="PANTHER" id="PTHR43701">
    <property type="entry name" value="MEMBRANE TRANSPORTER PROTEIN MJ0441-RELATED"/>
    <property type="match status" value="1"/>
</dbReference>
<keyword evidence="5" id="KW-1003">Cell membrane</keyword>
<dbReference type="Proteomes" id="UP000321934">
    <property type="component" value="Chromosome"/>
</dbReference>
<evidence type="ECO:0000313" key="6">
    <source>
        <dbReference type="EMBL" id="QED23848.1"/>
    </source>
</evidence>
<feature type="transmembrane region" description="Helical" evidence="5">
    <location>
        <begin position="115"/>
        <end position="138"/>
    </location>
</feature>
<dbReference type="Pfam" id="PF01925">
    <property type="entry name" value="TauE"/>
    <property type="match status" value="1"/>
</dbReference>
<gene>
    <name evidence="6" type="ORF">Deia_01067</name>
</gene>
<keyword evidence="3 5" id="KW-1133">Transmembrane helix</keyword>
<feature type="transmembrane region" description="Helical" evidence="5">
    <location>
        <begin position="12"/>
        <end position="34"/>
    </location>
</feature>
<proteinExistence type="inferred from homology"/>
<sequence>MLDIYLPIAQMSISLMSLVFLGFFSGTLSGIYGIGGGVVAVPMMIFAGIPTNIAIATSLLQIIGASLVNVVRNSNNVKYKIAIKIGIFSIIGSFIGTFISINFNNNQYFYTTVNLMYMILLTVIIITTLSDVAINLFVGGKSTRIVSNDIAVKHHNEDWRMAFRDFENFMEKYGLPKKTDSHYLDLKAKFRNIKDEWKKSLYVGLIIGIFSGIMGIGGGFISVPAIIYIFRQDVKIAATTSSLIALITTLPASILQMNHTSSVEPFIAIISSIFMVFGVRIGNFIATLLPQNVLKFIFGIILCYIAFKFGQKLFTIPHFPYVISCK</sequence>
<keyword evidence="4 5" id="KW-0472">Membrane</keyword>
<reference evidence="6 7" key="1">
    <citation type="journal article" date="2019" name="ISME J.">
        <title>Deianiraea, an extracellular bacterium associated with the ciliate Paramecium, suggests an alternative scenario for the evolution of Rickettsiales.</title>
        <authorList>
            <person name="Castelli M."/>
            <person name="Sabaneyeva E."/>
            <person name="Lanzoni O."/>
            <person name="Lebedeva N."/>
            <person name="Floriano A.M."/>
            <person name="Gaiarsa S."/>
            <person name="Benken K."/>
            <person name="Modeo L."/>
            <person name="Bandi C."/>
            <person name="Potekhin A."/>
            <person name="Sassera D."/>
            <person name="Petroni G."/>
        </authorList>
    </citation>
    <scope>NUCLEOTIDE SEQUENCE [LARGE SCALE GENOMIC DNA]</scope>
    <source>
        <strain evidence="6">CyL4-1</strain>
    </source>
</reference>
<feature type="transmembrane region" description="Helical" evidence="5">
    <location>
        <begin position="266"/>
        <end position="286"/>
    </location>
</feature>
<feature type="transmembrane region" description="Helical" evidence="5">
    <location>
        <begin position="81"/>
        <end position="103"/>
    </location>
</feature>
<accession>A0A5B8XEW1</accession>
<feature type="transmembrane region" description="Helical" evidence="5">
    <location>
        <begin position="292"/>
        <end position="310"/>
    </location>
</feature>
<evidence type="ECO:0000256" key="1">
    <source>
        <dbReference type="ARBA" id="ARBA00004141"/>
    </source>
</evidence>
<evidence type="ECO:0000256" key="3">
    <source>
        <dbReference type="ARBA" id="ARBA00022989"/>
    </source>
</evidence>
<dbReference type="EMBL" id="CP029077">
    <property type="protein sequence ID" value="QED23848.1"/>
    <property type="molecule type" value="Genomic_DNA"/>
</dbReference>
<dbReference type="GO" id="GO:0005886">
    <property type="term" value="C:plasma membrane"/>
    <property type="evidence" value="ECO:0007669"/>
    <property type="project" value="UniProtKB-SubCell"/>
</dbReference>
<name>A0A5B8XEW1_9RICK</name>
<dbReference type="InterPro" id="IPR002781">
    <property type="entry name" value="TM_pro_TauE-like"/>
</dbReference>
<evidence type="ECO:0000256" key="4">
    <source>
        <dbReference type="ARBA" id="ARBA00023136"/>
    </source>
</evidence>
<evidence type="ECO:0000256" key="5">
    <source>
        <dbReference type="RuleBase" id="RU363041"/>
    </source>
</evidence>
<dbReference type="PANTHER" id="PTHR43701:SF2">
    <property type="entry name" value="MEMBRANE TRANSPORTER PROTEIN YJNA-RELATED"/>
    <property type="match status" value="1"/>
</dbReference>
<dbReference type="OrthoDB" id="9779078at2"/>
<organism evidence="6 7">
    <name type="scientific">Candidatus Deianiraea vastatrix</name>
    <dbReference type="NCBI Taxonomy" id="2163644"/>
    <lineage>
        <taxon>Bacteria</taxon>
        <taxon>Pseudomonadati</taxon>
        <taxon>Pseudomonadota</taxon>
        <taxon>Alphaproteobacteria</taxon>
        <taxon>Rickettsiales</taxon>
        <taxon>Candidatus Deianiraeaceae</taxon>
        <taxon>Candidatus Deianiraea</taxon>
    </lineage>
</organism>
<keyword evidence="2 5" id="KW-0812">Transmembrane</keyword>
<dbReference type="AlphaFoldDB" id="A0A5B8XEW1"/>